<evidence type="ECO:0000313" key="2">
    <source>
        <dbReference type="Proteomes" id="UP001432027"/>
    </source>
</evidence>
<name>A0AAV5U826_9BILA</name>
<comment type="caution">
    <text evidence="1">The sequence shown here is derived from an EMBL/GenBank/DDBJ whole genome shotgun (WGS) entry which is preliminary data.</text>
</comment>
<dbReference type="AlphaFoldDB" id="A0AAV5U826"/>
<keyword evidence="2" id="KW-1185">Reference proteome</keyword>
<proteinExistence type="predicted"/>
<evidence type="ECO:0000313" key="1">
    <source>
        <dbReference type="EMBL" id="GMT02564.1"/>
    </source>
</evidence>
<sequence length="64" mass="7742">CKSNPEWEAIPYLRGDVRKETIYQWRENMHVSEWRVDMVCEMIDRLDECQHVLKAARCHQVLPV</sequence>
<accession>A0AAV5U826</accession>
<feature type="non-terminal residue" evidence="1">
    <location>
        <position position="1"/>
    </location>
</feature>
<dbReference type="Proteomes" id="UP001432027">
    <property type="component" value="Unassembled WGS sequence"/>
</dbReference>
<gene>
    <name evidence="1" type="ORF">PENTCL1PPCAC_24738</name>
</gene>
<dbReference type="EMBL" id="BTSX01000005">
    <property type="protein sequence ID" value="GMT02564.1"/>
    <property type="molecule type" value="Genomic_DNA"/>
</dbReference>
<reference evidence="1" key="1">
    <citation type="submission" date="2023-10" db="EMBL/GenBank/DDBJ databases">
        <title>Genome assembly of Pristionchus species.</title>
        <authorList>
            <person name="Yoshida K."/>
            <person name="Sommer R.J."/>
        </authorList>
    </citation>
    <scope>NUCLEOTIDE SEQUENCE</scope>
    <source>
        <strain evidence="1">RS0144</strain>
    </source>
</reference>
<protein>
    <submittedName>
        <fullName evidence="1">Uncharacterized protein</fullName>
    </submittedName>
</protein>
<organism evidence="1 2">
    <name type="scientific">Pristionchus entomophagus</name>
    <dbReference type="NCBI Taxonomy" id="358040"/>
    <lineage>
        <taxon>Eukaryota</taxon>
        <taxon>Metazoa</taxon>
        <taxon>Ecdysozoa</taxon>
        <taxon>Nematoda</taxon>
        <taxon>Chromadorea</taxon>
        <taxon>Rhabditida</taxon>
        <taxon>Rhabditina</taxon>
        <taxon>Diplogasteromorpha</taxon>
        <taxon>Diplogasteroidea</taxon>
        <taxon>Neodiplogasteridae</taxon>
        <taxon>Pristionchus</taxon>
    </lineage>
</organism>